<dbReference type="Proteomes" id="UP000178776">
    <property type="component" value="Chromosome"/>
</dbReference>
<dbReference type="Pfam" id="PF05118">
    <property type="entry name" value="Asp_Arg_Hydrox"/>
    <property type="match status" value="1"/>
</dbReference>
<proteinExistence type="inferred from homology"/>
<dbReference type="GO" id="GO:0051213">
    <property type="term" value="F:dioxygenase activity"/>
    <property type="evidence" value="ECO:0007669"/>
    <property type="project" value="UniProtKB-KW"/>
</dbReference>
<dbReference type="Gene3D" id="2.60.120.330">
    <property type="entry name" value="B-lactam Antibiotic, Isopenicillin N Synthase, Chain"/>
    <property type="match status" value="1"/>
</dbReference>
<evidence type="ECO:0000313" key="4">
    <source>
        <dbReference type="EMBL" id="AOZ50432.1"/>
    </source>
</evidence>
<evidence type="ECO:0000256" key="3">
    <source>
        <dbReference type="ARBA" id="ARBA00023002"/>
    </source>
</evidence>
<organism evidence="4 5">
    <name type="scientific">Chromobacterium vaccinii</name>
    <dbReference type="NCBI Taxonomy" id="1108595"/>
    <lineage>
        <taxon>Bacteria</taxon>
        <taxon>Pseudomonadati</taxon>
        <taxon>Pseudomonadota</taxon>
        <taxon>Betaproteobacteria</taxon>
        <taxon>Neisseriales</taxon>
        <taxon>Chromobacteriaceae</taxon>
        <taxon>Chromobacterium</taxon>
    </lineage>
</organism>
<gene>
    <name evidence="4" type="ORF">BKX93_10795</name>
</gene>
<dbReference type="NCBIfam" id="NF033391">
    <property type="entry name" value="lipid_A_LpxO"/>
    <property type="match status" value="1"/>
</dbReference>
<dbReference type="InterPro" id="IPR007803">
    <property type="entry name" value="Asp/Arg/Pro-Hydrxlase"/>
</dbReference>
<evidence type="ECO:0000256" key="2">
    <source>
        <dbReference type="ARBA" id="ARBA00022964"/>
    </source>
</evidence>
<dbReference type="PANTHER" id="PTHR46332:SF5">
    <property type="entry name" value="ASPARTATE BETA-HYDROXYLASE DOMAIN CONTAINING 2"/>
    <property type="match status" value="1"/>
</dbReference>
<dbReference type="SUPFAM" id="SSF51197">
    <property type="entry name" value="Clavaminate synthase-like"/>
    <property type="match status" value="1"/>
</dbReference>
<keyword evidence="3" id="KW-0560">Oxidoreductase</keyword>
<evidence type="ECO:0000313" key="5">
    <source>
        <dbReference type="Proteomes" id="UP000178776"/>
    </source>
</evidence>
<dbReference type="AlphaFoldDB" id="A0A1D9LGP2"/>
<dbReference type="EMBL" id="CP017707">
    <property type="protein sequence ID" value="AOZ50432.1"/>
    <property type="molecule type" value="Genomic_DNA"/>
</dbReference>
<keyword evidence="2" id="KW-0223">Dioxygenase</keyword>
<comment type="similarity">
    <text evidence="1">Belongs to the aspartyl/asparaginyl beta-hydroxylase family.</text>
</comment>
<protein>
    <submittedName>
        <fullName evidence="4">Aspartyl beta-hydroxylase</fullName>
    </submittedName>
</protein>
<evidence type="ECO:0000256" key="1">
    <source>
        <dbReference type="ARBA" id="ARBA00007730"/>
    </source>
</evidence>
<dbReference type="RefSeq" id="WP_070979775.1">
    <property type="nucleotide sequence ID" value="NZ_CP017707.1"/>
</dbReference>
<sequence length="306" mass="35597">MPYFKILVVAVFVLSTLYVHFRGRVRLGFWRQLSDHSTIMAPINCFMYLFSKVPPKPYLPVARFPELQALTANWEKIREEAVALYDRGNIKASDKYDDLGFNSFFKTGWKRFYLKWYGQDHASAQALCPYTTELLRQFPNIKAAMFAALPPGSRLVRHRDPFAGSVRYHLGLITPNDDGCFIDVDGEKYSWRDGEAVIFDETYLHYAENTTDQNRIILFCDVERPMWFWPARVINRIVSRVLVGAANSPNEAGDRVGGLNRAFRYIQQVRLLGKKIKAQSRFTYYLLKWLILGGPIVLWLFWGAWR</sequence>
<dbReference type="InterPro" id="IPR047694">
    <property type="entry name" value="Lipid_A_LpxO-like"/>
</dbReference>
<dbReference type="GeneID" id="68841700"/>
<dbReference type="STRING" id="1108595.BKX93_10795"/>
<dbReference type="InterPro" id="IPR027443">
    <property type="entry name" value="IPNS-like_sf"/>
</dbReference>
<name>A0A1D9LGP2_9NEIS</name>
<dbReference type="PANTHER" id="PTHR46332">
    <property type="entry name" value="ASPARTATE BETA-HYDROXYLASE DOMAIN-CONTAINING PROTEIN 2"/>
    <property type="match status" value="1"/>
</dbReference>
<accession>A0A1D9LGP2</accession>
<dbReference type="InterPro" id="IPR051821">
    <property type="entry name" value="Asp/Asn_beta-hydroxylase"/>
</dbReference>
<dbReference type="KEGG" id="cvc:BKX93_10795"/>
<reference evidence="4 5" key="1">
    <citation type="submission" date="2016-10" db="EMBL/GenBank/DDBJ databases">
        <title>Chromobacterium muskegensis sp. nov., an insecticidal bacterium isolated from Sphagnum bogs.</title>
        <authorList>
            <person name="Sparks M.E."/>
            <person name="Blackburn M.B."/>
            <person name="Gundersen-Rindal D.E."/>
            <person name="Mitchell A."/>
            <person name="Farrar R."/>
            <person name="Kuhar D."/>
        </authorList>
    </citation>
    <scope>NUCLEOTIDE SEQUENCE [LARGE SCALE GENOMIC DNA]</scope>
    <source>
        <strain evidence="4 5">21-1</strain>
    </source>
</reference>